<comment type="caution">
    <text evidence="1">The sequence shown here is derived from an EMBL/GenBank/DDBJ whole genome shotgun (WGS) entry which is preliminary data.</text>
</comment>
<reference evidence="1" key="2">
    <citation type="submission" date="2022-01" db="EMBL/GenBank/DDBJ databases">
        <authorList>
            <person name="Yamashiro T."/>
            <person name="Shiraishi A."/>
            <person name="Satake H."/>
            <person name="Nakayama K."/>
        </authorList>
    </citation>
    <scope>NUCLEOTIDE SEQUENCE</scope>
</reference>
<gene>
    <name evidence="1" type="ORF">Tco_0941718</name>
</gene>
<reference evidence="1" key="1">
    <citation type="journal article" date="2022" name="Int. J. Mol. Sci.">
        <title>Draft Genome of Tanacetum Coccineum: Genomic Comparison of Closely Related Tanacetum-Family Plants.</title>
        <authorList>
            <person name="Yamashiro T."/>
            <person name="Shiraishi A."/>
            <person name="Nakayama K."/>
            <person name="Satake H."/>
        </authorList>
    </citation>
    <scope>NUCLEOTIDE SEQUENCE</scope>
</reference>
<name>A0ABQ5DT96_9ASTR</name>
<keyword evidence="2" id="KW-1185">Reference proteome</keyword>
<sequence>MANLLEDIQSVGSDTRPPMLDRFDFATWQQRICLYCMGKDNGANIIKSIDEGPFKIGKFRETLAEGEEGALHLGPEQDRVFVDLSPEKKDRVVVQNVQGRQNRGQWNYARGAVAAGNEGVQNRVGNANPGQGRLNEEQVQDLALNKDNVFQADQCDSFDSDVDEAPTAQTMFMANLSSVDPIYDEAGSSYDSDILSEVQDHDNYQDVVCEHHEAHEMHNDVQPNYVVDSDVEYTSDSNMIPYDQFVKDNEEQVVQSNVSSLPNDAYMMIINEMHEQATQCVSANE</sequence>
<evidence type="ECO:0000313" key="2">
    <source>
        <dbReference type="Proteomes" id="UP001151760"/>
    </source>
</evidence>
<evidence type="ECO:0000313" key="1">
    <source>
        <dbReference type="EMBL" id="GJT41853.1"/>
    </source>
</evidence>
<dbReference type="EMBL" id="BQNB010015595">
    <property type="protein sequence ID" value="GJT41853.1"/>
    <property type="molecule type" value="Genomic_DNA"/>
</dbReference>
<accession>A0ABQ5DT96</accession>
<evidence type="ECO:0008006" key="3">
    <source>
        <dbReference type="Google" id="ProtNLM"/>
    </source>
</evidence>
<dbReference type="Proteomes" id="UP001151760">
    <property type="component" value="Unassembled WGS sequence"/>
</dbReference>
<protein>
    <recommendedName>
        <fullName evidence="3">Integrase, catalytic region, zinc finger, CCHC-type, peptidase aspartic, catalytic</fullName>
    </recommendedName>
</protein>
<organism evidence="1 2">
    <name type="scientific">Tanacetum coccineum</name>
    <dbReference type="NCBI Taxonomy" id="301880"/>
    <lineage>
        <taxon>Eukaryota</taxon>
        <taxon>Viridiplantae</taxon>
        <taxon>Streptophyta</taxon>
        <taxon>Embryophyta</taxon>
        <taxon>Tracheophyta</taxon>
        <taxon>Spermatophyta</taxon>
        <taxon>Magnoliopsida</taxon>
        <taxon>eudicotyledons</taxon>
        <taxon>Gunneridae</taxon>
        <taxon>Pentapetalae</taxon>
        <taxon>asterids</taxon>
        <taxon>campanulids</taxon>
        <taxon>Asterales</taxon>
        <taxon>Asteraceae</taxon>
        <taxon>Asteroideae</taxon>
        <taxon>Anthemideae</taxon>
        <taxon>Anthemidinae</taxon>
        <taxon>Tanacetum</taxon>
    </lineage>
</organism>
<proteinExistence type="predicted"/>